<keyword evidence="5" id="KW-0007">Acetylation</keyword>
<accession>A0A8W8HWJ5</accession>
<dbReference type="Gene3D" id="3.90.226.10">
    <property type="entry name" value="2-enoyl-CoA Hydratase, Chain A, domain 1"/>
    <property type="match status" value="1"/>
</dbReference>
<dbReference type="OrthoDB" id="14970at2759"/>
<dbReference type="PANTHER" id="PTHR43149:SF1">
    <property type="entry name" value="DELTA(3,5)-DELTA(2,4)-DIENOYL-COA ISOMERASE, MITOCHONDRIAL"/>
    <property type="match status" value="1"/>
</dbReference>
<evidence type="ECO:0000256" key="10">
    <source>
        <dbReference type="ARBA" id="ARBA00052809"/>
    </source>
</evidence>
<dbReference type="PANTHER" id="PTHR43149">
    <property type="entry name" value="ENOYL-COA HYDRATASE"/>
    <property type="match status" value="1"/>
</dbReference>
<dbReference type="NCBIfam" id="NF004794">
    <property type="entry name" value="PRK06142.1"/>
    <property type="match status" value="1"/>
</dbReference>
<evidence type="ECO:0000313" key="13">
    <source>
        <dbReference type="EnsemblMetazoa" id="G11404.1:cds"/>
    </source>
</evidence>
<dbReference type="CDD" id="cd06558">
    <property type="entry name" value="crotonase-like"/>
    <property type="match status" value="1"/>
</dbReference>
<dbReference type="GO" id="GO:0005739">
    <property type="term" value="C:mitochondrion"/>
    <property type="evidence" value="ECO:0007669"/>
    <property type="project" value="TreeGrafter"/>
</dbReference>
<evidence type="ECO:0000313" key="14">
    <source>
        <dbReference type="Proteomes" id="UP000005408"/>
    </source>
</evidence>
<dbReference type="FunFam" id="1.10.12.10:FF:000004">
    <property type="entry name" value="Delta3,5-delta2,4-dienoyl-CoA isomerase"/>
    <property type="match status" value="1"/>
</dbReference>
<dbReference type="Gene3D" id="1.10.12.10">
    <property type="entry name" value="Lyase 2-enoyl-coa Hydratase, Chain A, domain 2"/>
    <property type="match status" value="1"/>
</dbReference>
<evidence type="ECO:0000256" key="1">
    <source>
        <dbReference type="ARBA" id="ARBA00004275"/>
    </source>
</evidence>
<evidence type="ECO:0000256" key="5">
    <source>
        <dbReference type="ARBA" id="ARBA00022990"/>
    </source>
</evidence>
<keyword evidence="14" id="KW-1185">Reference proteome</keyword>
<protein>
    <recommendedName>
        <fullName evidence="12">Delta(3,5)-Delta(2,4)-dienoyl-CoA isomerase, mitochondrial</fullName>
    </recommendedName>
</protein>
<dbReference type="InterPro" id="IPR029045">
    <property type="entry name" value="ClpP/crotonase-like_dom_sf"/>
</dbReference>
<dbReference type="Pfam" id="PF00378">
    <property type="entry name" value="ECH_1"/>
    <property type="match status" value="1"/>
</dbReference>
<evidence type="ECO:0000256" key="8">
    <source>
        <dbReference type="ARBA" id="ARBA00023235"/>
    </source>
</evidence>
<dbReference type="Proteomes" id="UP000005408">
    <property type="component" value="Unassembled WGS sequence"/>
</dbReference>
<comment type="catalytic activity">
    <reaction evidence="10">
        <text>(3E,5Z,8Z,11Z,14Z)-eicosapentaenoyl-CoA = (2E,4E,8Z,11Z,14Z)-eicosapentaenoyl-CoA</text>
        <dbReference type="Rhea" id="RHEA:45224"/>
        <dbReference type="ChEBI" id="CHEBI:85090"/>
        <dbReference type="ChEBI" id="CHEBI:85091"/>
    </reaction>
</comment>
<proteinExistence type="inferred from homology"/>
<evidence type="ECO:0000256" key="2">
    <source>
        <dbReference type="ARBA" id="ARBA00005005"/>
    </source>
</evidence>
<keyword evidence="6" id="KW-0443">Lipid metabolism</keyword>
<reference evidence="13" key="1">
    <citation type="submission" date="2022-08" db="UniProtKB">
        <authorList>
            <consortium name="EnsemblMetazoa"/>
        </authorList>
    </citation>
    <scope>IDENTIFICATION</scope>
    <source>
        <strain evidence="13">05x7-T-G4-1.051#20</strain>
    </source>
</reference>
<evidence type="ECO:0000256" key="3">
    <source>
        <dbReference type="ARBA" id="ARBA00005254"/>
    </source>
</evidence>
<dbReference type="InterPro" id="IPR045002">
    <property type="entry name" value="Ech1-like"/>
</dbReference>
<organism evidence="13 14">
    <name type="scientific">Magallana gigas</name>
    <name type="common">Pacific oyster</name>
    <name type="synonym">Crassostrea gigas</name>
    <dbReference type="NCBI Taxonomy" id="29159"/>
    <lineage>
        <taxon>Eukaryota</taxon>
        <taxon>Metazoa</taxon>
        <taxon>Spiralia</taxon>
        <taxon>Lophotrochozoa</taxon>
        <taxon>Mollusca</taxon>
        <taxon>Bivalvia</taxon>
        <taxon>Autobranchia</taxon>
        <taxon>Pteriomorphia</taxon>
        <taxon>Ostreida</taxon>
        <taxon>Ostreoidea</taxon>
        <taxon>Ostreidae</taxon>
        <taxon>Magallana</taxon>
    </lineage>
</organism>
<comment type="similarity">
    <text evidence="3">Belongs to the enoyl-CoA hydratase/isomerase family.</text>
</comment>
<dbReference type="AlphaFoldDB" id="A0A8W8HWJ5"/>
<comment type="subcellular location">
    <subcellularLocation>
        <location evidence="1">Peroxisome</location>
    </subcellularLocation>
</comment>
<dbReference type="InterPro" id="IPR001753">
    <property type="entry name" value="Enoyl-CoA_hydra/iso"/>
</dbReference>
<keyword evidence="7" id="KW-0576">Peroxisome</keyword>
<dbReference type="SUPFAM" id="SSF52096">
    <property type="entry name" value="ClpP/crotonase"/>
    <property type="match status" value="1"/>
</dbReference>
<evidence type="ECO:0000256" key="7">
    <source>
        <dbReference type="ARBA" id="ARBA00023140"/>
    </source>
</evidence>
<evidence type="ECO:0000256" key="6">
    <source>
        <dbReference type="ARBA" id="ARBA00023098"/>
    </source>
</evidence>
<evidence type="ECO:0000256" key="11">
    <source>
        <dbReference type="ARBA" id="ARBA00055786"/>
    </source>
</evidence>
<dbReference type="GO" id="GO:0051750">
    <property type="term" value="F:delta(3,5)-delta(2,4)-dienoyl-CoA isomerase activity"/>
    <property type="evidence" value="ECO:0007669"/>
    <property type="project" value="TreeGrafter"/>
</dbReference>
<dbReference type="GO" id="GO:0005777">
    <property type="term" value="C:peroxisome"/>
    <property type="evidence" value="ECO:0007669"/>
    <property type="project" value="UniProtKB-SubCell"/>
</dbReference>
<evidence type="ECO:0000256" key="9">
    <source>
        <dbReference type="ARBA" id="ARBA00051408"/>
    </source>
</evidence>
<evidence type="ECO:0000256" key="12">
    <source>
        <dbReference type="ARBA" id="ARBA00071021"/>
    </source>
</evidence>
<dbReference type="GO" id="GO:0006631">
    <property type="term" value="P:fatty acid metabolic process"/>
    <property type="evidence" value="ECO:0007669"/>
    <property type="project" value="UniProtKB-KW"/>
</dbReference>
<dbReference type="FunFam" id="3.90.226.10:FF:000024">
    <property type="entry name" value="Delta3,5-delta2,4-dienoyl-CoA isomerase"/>
    <property type="match status" value="1"/>
</dbReference>
<comment type="pathway">
    <text evidence="2">Lipid metabolism; fatty acid beta-oxidation.</text>
</comment>
<dbReference type="EnsemblMetazoa" id="G11404.1">
    <property type="protein sequence ID" value="G11404.1:cds"/>
    <property type="gene ID" value="G11404"/>
</dbReference>
<comment type="function">
    <text evidence="11">Isomerization of 3-trans,5-cis-dienoyl-CoA to 2-trans,4-trans-dienoyl-CoA.</text>
</comment>
<name>A0A8W8HWJ5_MAGGI</name>
<keyword evidence="8" id="KW-0413">Isomerase</keyword>
<sequence length="316" mass="35593">MSKVHSWPFRFLRSRNILQRKVGGHIQLLMSEARKMSDTVEQYKFETLNVTRPREFVVQVEMNRPKKLNAMNRAFWRECRECFQRLSTDKDCRVVVLSAAGKVFTAGLDLTDMSEIAIISNPELDASRKAFMVRNTIRDYQETFTVIEKCSKPVIAAIHSACVGGGIDMTSACDIRYCTGDAWFQIKEVDVGLAADVGTLQRFPKIVGNDSLVRELCFTARKFYSDEAKQMGFVSRIFQDKEAMMGGALDVASLIASKSPVAVQGSKISLVYSRDHAVQEGLDHVGLWNQSMLQSEDVMKSVMASMEKKQPTFSKL</sequence>
<keyword evidence="4" id="KW-0276">Fatty acid metabolism</keyword>
<comment type="catalytic activity">
    <reaction evidence="9">
        <text>(3E,5Z)-octadienoyl-CoA = (2E,4E)-octadienoyl-CoA</text>
        <dbReference type="Rhea" id="RHEA:45244"/>
        <dbReference type="ChEBI" id="CHEBI:62243"/>
        <dbReference type="ChEBI" id="CHEBI:85108"/>
    </reaction>
</comment>
<dbReference type="InterPro" id="IPR014748">
    <property type="entry name" value="Enoyl-CoA_hydra_C"/>
</dbReference>
<dbReference type="OMA" id="QYVAHVE"/>
<evidence type="ECO:0000256" key="4">
    <source>
        <dbReference type="ARBA" id="ARBA00022832"/>
    </source>
</evidence>